<dbReference type="GO" id="GO:0031123">
    <property type="term" value="P:RNA 3'-end processing"/>
    <property type="evidence" value="ECO:0007669"/>
    <property type="project" value="TreeGrafter"/>
</dbReference>
<evidence type="ECO:0000256" key="1">
    <source>
        <dbReference type="SAM" id="MobiDB-lite"/>
    </source>
</evidence>
<dbReference type="GO" id="GO:1990817">
    <property type="term" value="F:poly(A) RNA polymerase activity"/>
    <property type="evidence" value="ECO:0007669"/>
    <property type="project" value="InterPro"/>
</dbReference>
<dbReference type="PhylomeDB" id="S8AL48"/>
<dbReference type="eggNOG" id="KOG1906">
    <property type="taxonomic scope" value="Eukaryota"/>
</dbReference>
<dbReference type="Gene3D" id="3.30.460.10">
    <property type="entry name" value="Beta Polymerase, domain 2"/>
    <property type="match status" value="1"/>
</dbReference>
<dbReference type="PANTHER" id="PTHR23092:SF50">
    <property type="entry name" value="MTF2-LIKE C-TERMINAL DOMAIN-CONTAINING PROTEIN"/>
    <property type="match status" value="1"/>
</dbReference>
<proteinExistence type="predicted"/>
<evidence type="ECO:0000313" key="3">
    <source>
        <dbReference type="Proteomes" id="UP000019376"/>
    </source>
</evidence>
<dbReference type="GO" id="GO:0043634">
    <property type="term" value="P:polyadenylation-dependent ncRNA catabolic process"/>
    <property type="evidence" value="ECO:0007669"/>
    <property type="project" value="TreeGrafter"/>
</dbReference>
<dbReference type="GO" id="GO:0003729">
    <property type="term" value="F:mRNA binding"/>
    <property type="evidence" value="ECO:0007669"/>
    <property type="project" value="TreeGrafter"/>
</dbReference>
<dbReference type="OrthoDB" id="273917at2759"/>
<dbReference type="PANTHER" id="PTHR23092">
    <property type="entry name" value="POLY(A) RNA POLYMERASE"/>
    <property type="match status" value="1"/>
</dbReference>
<organism evidence="2 3">
    <name type="scientific">Penicillium oxalicum (strain 114-2 / CGMCC 5302)</name>
    <name type="common">Penicillium decumbens</name>
    <dbReference type="NCBI Taxonomy" id="933388"/>
    <lineage>
        <taxon>Eukaryota</taxon>
        <taxon>Fungi</taxon>
        <taxon>Dikarya</taxon>
        <taxon>Ascomycota</taxon>
        <taxon>Pezizomycotina</taxon>
        <taxon>Eurotiomycetes</taxon>
        <taxon>Eurotiomycetidae</taxon>
        <taxon>Eurotiales</taxon>
        <taxon>Aspergillaceae</taxon>
        <taxon>Penicillium</taxon>
    </lineage>
</organism>
<accession>S8AL48</accession>
<dbReference type="GO" id="GO:0005730">
    <property type="term" value="C:nucleolus"/>
    <property type="evidence" value="ECO:0007669"/>
    <property type="project" value="TreeGrafter"/>
</dbReference>
<dbReference type="SUPFAM" id="SSF81631">
    <property type="entry name" value="PAP/OAS1 substrate-binding domain"/>
    <property type="match status" value="1"/>
</dbReference>
<dbReference type="Proteomes" id="UP000019376">
    <property type="component" value="Unassembled WGS sequence"/>
</dbReference>
<feature type="region of interest" description="Disordered" evidence="1">
    <location>
        <begin position="448"/>
        <end position="470"/>
    </location>
</feature>
<dbReference type="HOGENOM" id="CLU_024447_0_0_1"/>
<dbReference type="STRING" id="933388.S8AL48"/>
<dbReference type="InterPro" id="IPR043519">
    <property type="entry name" value="NT_sf"/>
</dbReference>
<dbReference type="EMBL" id="KB644409">
    <property type="protein sequence ID" value="EPS26583.1"/>
    <property type="molecule type" value="Genomic_DNA"/>
</dbReference>
<name>S8AL48_PENO1</name>
<dbReference type="AlphaFoldDB" id="S8AL48"/>
<protein>
    <recommendedName>
        <fullName evidence="4">Polymerase nucleotidyl transferase domain-containing protein</fullName>
    </recommendedName>
</protein>
<evidence type="ECO:0000313" key="2">
    <source>
        <dbReference type="EMBL" id="EPS26583.1"/>
    </source>
</evidence>
<reference evidence="2 3" key="1">
    <citation type="journal article" date="2013" name="PLoS ONE">
        <title>Genomic and secretomic analyses reveal unique features of the lignocellulolytic enzyme system of Penicillium decumbens.</title>
        <authorList>
            <person name="Liu G."/>
            <person name="Zhang L."/>
            <person name="Wei X."/>
            <person name="Zou G."/>
            <person name="Qin Y."/>
            <person name="Ma L."/>
            <person name="Li J."/>
            <person name="Zheng H."/>
            <person name="Wang S."/>
            <person name="Wang C."/>
            <person name="Xun L."/>
            <person name="Zhao G.-P."/>
            <person name="Zhou Z."/>
            <person name="Qu Y."/>
        </authorList>
    </citation>
    <scope>NUCLEOTIDE SEQUENCE [LARGE SCALE GENOMIC DNA]</scope>
    <source>
        <strain evidence="3">114-2 / CGMCC 5302</strain>
    </source>
</reference>
<feature type="region of interest" description="Disordered" evidence="1">
    <location>
        <begin position="57"/>
        <end position="133"/>
    </location>
</feature>
<gene>
    <name evidence="2" type="ORF">PDE_01520</name>
</gene>
<sequence length="590" mass="65346">MRLSPTQSARLSSQLVRRTQSQSLSSQNDDIFTDSLRKTLDAHRASNRARLIRKVYPRHDPPGLFRPYIPPENRAGYQPPSPPQSELPAEITEPASSDQTPTTAIPVTTATRRSRSRSRKQTPEFNSAAHPRPEDHAIHSVGAVDSGRVGQLPWLRYVPATRGVSGPGTHSDASAYLDAEIHALHRYLSPTPAEQGTITRLGGEISSLLESVVPSTPLLIGSRRTGLALAHSDLDFLLPFKDSSRSWDRARRPSPNRPQIRDAHLTLLRRVEQKLREIPAFQFDHRSPSQQRDQKEPDSVYLSRWPSLVLEARHRPTGLLLQFYCGEDIPALTEYIQDYLVEYPSLAPLYTSARILLEARGLFGSPRAKTDTDTRTRTEAGISPDALLMLLVAFSKLHHGRFPGPHRLGDQFLAFLKLYGRDIDFRTTGVAVDPPGFFNAKTISVTTPPPSSSLTRPKINHSSTKPTPSTHVEIPAALRGQRSLLAAKRTAAARGNFSASRRLCVQDPTHYMNDLSRSCTRTAQIQSAFADAYEQLQKGCDMWEYNRSGPGSASGPGSKNSNSTILGMALRARFDGLERIREGIVKDDGC</sequence>
<dbReference type="GO" id="GO:0031499">
    <property type="term" value="C:TRAMP complex"/>
    <property type="evidence" value="ECO:0007669"/>
    <property type="project" value="TreeGrafter"/>
</dbReference>
<feature type="compositionally biased region" description="Low complexity" evidence="1">
    <location>
        <begin position="448"/>
        <end position="457"/>
    </location>
</feature>
<feature type="compositionally biased region" description="Polar residues" evidence="1">
    <location>
        <begin position="460"/>
        <end position="470"/>
    </location>
</feature>
<keyword evidence="3" id="KW-1185">Reference proteome</keyword>
<evidence type="ECO:0008006" key="4">
    <source>
        <dbReference type="Google" id="ProtNLM"/>
    </source>
</evidence>
<feature type="region of interest" description="Disordered" evidence="1">
    <location>
        <begin position="1"/>
        <end position="27"/>
    </location>
</feature>
<feature type="compositionally biased region" description="Low complexity" evidence="1">
    <location>
        <begin position="100"/>
        <end position="111"/>
    </location>
</feature>
<dbReference type="Gene3D" id="1.10.1410.10">
    <property type="match status" value="2"/>
</dbReference>
<dbReference type="SUPFAM" id="SSF81301">
    <property type="entry name" value="Nucleotidyltransferase"/>
    <property type="match status" value="1"/>
</dbReference>
<dbReference type="InterPro" id="IPR045862">
    <property type="entry name" value="Trf4-like"/>
</dbReference>